<reference evidence="1" key="1">
    <citation type="submission" date="2014-09" db="EMBL/GenBank/DDBJ databases">
        <authorList>
            <person name="Magalhaes I.L.F."/>
            <person name="Oliveira U."/>
            <person name="Santos F.R."/>
            <person name="Vidigal T.H.D.A."/>
            <person name="Brescovit A.D."/>
            <person name="Santos A.J."/>
        </authorList>
    </citation>
    <scope>NUCLEOTIDE SEQUENCE</scope>
    <source>
        <tissue evidence="1">Shoot tissue taken approximately 20 cm above the soil surface</tissue>
    </source>
</reference>
<dbReference type="EMBL" id="GBRH01271817">
    <property type="protein sequence ID" value="JAD26078.1"/>
    <property type="molecule type" value="Transcribed_RNA"/>
</dbReference>
<organism evidence="1">
    <name type="scientific">Arundo donax</name>
    <name type="common">Giant reed</name>
    <name type="synonym">Donax arundinaceus</name>
    <dbReference type="NCBI Taxonomy" id="35708"/>
    <lineage>
        <taxon>Eukaryota</taxon>
        <taxon>Viridiplantae</taxon>
        <taxon>Streptophyta</taxon>
        <taxon>Embryophyta</taxon>
        <taxon>Tracheophyta</taxon>
        <taxon>Spermatophyta</taxon>
        <taxon>Magnoliopsida</taxon>
        <taxon>Liliopsida</taxon>
        <taxon>Poales</taxon>
        <taxon>Poaceae</taxon>
        <taxon>PACMAD clade</taxon>
        <taxon>Arundinoideae</taxon>
        <taxon>Arundineae</taxon>
        <taxon>Arundo</taxon>
    </lineage>
</organism>
<dbReference type="AlphaFoldDB" id="A0A0A8YKJ2"/>
<reference evidence="1" key="2">
    <citation type="journal article" date="2015" name="Data Brief">
        <title>Shoot transcriptome of the giant reed, Arundo donax.</title>
        <authorList>
            <person name="Barrero R.A."/>
            <person name="Guerrero F.D."/>
            <person name="Moolhuijzen P."/>
            <person name="Goolsby J.A."/>
            <person name="Tidwell J."/>
            <person name="Bellgard S.E."/>
            <person name="Bellgard M.I."/>
        </authorList>
    </citation>
    <scope>NUCLEOTIDE SEQUENCE</scope>
    <source>
        <tissue evidence="1">Shoot tissue taken approximately 20 cm above the soil surface</tissue>
    </source>
</reference>
<accession>A0A0A8YKJ2</accession>
<name>A0A0A8YKJ2_ARUDO</name>
<proteinExistence type="predicted"/>
<evidence type="ECO:0000313" key="1">
    <source>
        <dbReference type="EMBL" id="JAD26078.1"/>
    </source>
</evidence>
<protein>
    <submittedName>
        <fullName evidence="1">Uncharacterized protein</fullName>
    </submittedName>
</protein>
<sequence>MRLKKALYALRQAPRARNEKLDHTLKALGFQQSA</sequence>